<reference evidence="4" key="1">
    <citation type="submission" date="2022-06" db="EMBL/GenBank/DDBJ databases">
        <title>Sphingomicrobium sedimins sp. nov., a marine bacterium isolated from tidal flat.</title>
        <authorList>
            <person name="Kim C.-H."/>
            <person name="Yoo Y."/>
            <person name="Kim J.-J."/>
        </authorList>
    </citation>
    <scope>NUCLEOTIDE SEQUENCE</scope>
    <source>
        <strain evidence="4">GRR-S6-50</strain>
    </source>
</reference>
<dbReference type="Proteomes" id="UP001155128">
    <property type="component" value="Unassembled WGS sequence"/>
</dbReference>
<dbReference type="InterPro" id="IPR000868">
    <property type="entry name" value="Isochorismatase-like_dom"/>
</dbReference>
<accession>A0A9X2EIV2</accession>
<dbReference type="SUPFAM" id="SSF53720">
    <property type="entry name" value="ALDH-like"/>
    <property type="match status" value="1"/>
</dbReference>
<proteinExistence type="predicted"/>
<dbReference type="Gene3D" id="3.40.309.10">
    <property type="entry name" value="Aldehyde Dehydrogenase, Chain A, domain 2"/>
    <property type="match status" value="1"/>
</dbReference>
<keyword evidence="1" id="KW-0560">Oxidoreductase</keyword>
<dbReference type="Pfam" id="PF00857">
    <property type="entry name" value="Isochorismatase"/>
    <property type="match status" value="1"/>
</dbReference>
<protein>
    <submittedName>
        <fullName evidence="4">Aldehyde dehydrogenase family protein</fullName>
    </submittedName>
</protein>
<dbReference type="InterPro" id="IPR016161">
    <property type="entry name" value="Ald_DH/histidinol_DH"/>
</dbReference>
<dbReference type="PANTHER" id="PTHR11699">
    <property type="entry name" value="ALDEHYDE DEHYDROGENASE-RELATED"/>
    <property type="match status" value="1"/>
</dbReference>
<evidence type="ECO:0000259" key="3">
    <source>
        <dbReference type="Pfam" id="PF00857"/>
    </source>
</evidence>
<organism evidence="4 5">
    <name type="scientific">Sphingomicrobium sediminis</name>
    <dbReference type="NCBI Taxonomy" id="2950949"/>
    <lineage>
        <taxon>Bacteria</taxon>
        <taxon>Pseudomonadati</taxon>
        <taxon>Pseudomonadota</taxon>
        <taxon>Alphaproteobacteria</taxon>
        <taxon>Sphingomonadales</taxon>
        <taxon>Sphingomonadaceae</taxon>
        <taxon>Sphingomicrobium</taxon>
    </lineage>
</organism>
<dbReference type="Gene3D" id="3.40.50.850">
    <property type="entry name" value="Isochorismatase-like"/>
    <property type="match status" value="1"/>
</dbReference>
<dbReference type="AlphaFoldDB" id="A0A9X2EIV2"/>
<dbReference type="Gene3D" id="3.40.605.10">
    <property type="entry name" value="Aldehyde Dehydrogenase, Chain A, domain 1"/>
    <property type="match status" value="1"/>
</dbReference>
<feature type="domain" description="Aldehyde dehydrogenase" evidence="2">
    <location>
        <begin position="183"/>
        <end position="590"/>
    </location>
</feature>
<dbReference type="InterPro" id="IPR036380">
    <property type="entry name" value="Isochorismatase-like_sf"/>
</dbReference>
<dbReference type="GO" id="GO:0016620">
    <property type="term" value="F:oxidoreductase activity, acting on the aldehyde or oxo group of donors, NAD or NADP as acceptor"/>
    <property type="evidence" value="ECO:0007669"/>
    <property type="project" value="InterPro"/>
</dbReference>
<feature type="domain" description="Isochorismatase-like" evidence="3">
    <location>
        <begin position="4"/>
        <end position="161"/>
    </location>
</feature>
<dbReference type="RefSeq" id="WP_252111596.1">
    <property type="nucleotide sequence ID" value="NZ_JAMSHT010000001.1"/>
</dbReference>
<evidence type="ECO:0000259" key="2">
    <source>
        <dbReference type="Pfam" id="PF00171"/>
    </source>
</evidence>
<keyword evidence="5" id="KW-1185">Reference proteome</keyword>
<sequence>MSRALLLIDVQEEFLSREGLEPTRVTFEAALGDTLTKARAVGLPVVHVRTRLGKMPHRAGLSNVEAGQNVPEKLESRDGEPVFWKDAFGGFDAPGLERHLRAEGIRELVLAGLHAHACIRETATQAYARGFKVELLESAIASDAAEHGKAALAWLDARGMAQVGHEAITPGETLPPLPLEELRDAQRERADLSERQRSQTLSNWQERIEDSGEELIASMVEELHKPVRDAEGELRYAMALLEAAAQQALTAFEPGKPQLFHAPRGIIAAITPWNNPLALAIGKIAPALAFGNAVLWKPAPQAARLSRKLHETLGDLTPLVALVEGGADVGRRITSAEVDAISFTGSVPNGYGIIASAAQAAIPVQAELGGSNVAIVGADAKIEDVAADLARAIFSFAGQRCTALRRILVDKAIEDDFREALVTATDQLVIGDPADAKTEMGPMLDAAARQALSERIASALAEGATLVSNDRDLPAGENWMAPTLLTNVPDTSDLKQVEAFGPVAMIDAYSDLDKAIERANATPYGLLAATFGFDLATQDELADALHYGMVSHDAARPPFSANGPFSGWKASGYGPPEHGRWNRDFYARVQARYS</sequence>
<evidence type="ECO:0000256" key="1">
    <source>
        <dbReference type="ARBA" id="ARBA00023002"/>
    </source>
</evidence>
<dbReference type="InterPro" id="IPR015590">
    <property type="entry name" value="Aldehyde_DH_dom"/>
</dbReference>
<dbReference type="InterPro" id="IPR016160">
    <property type="entry name" value="Ald_DH_CS_CYS"/>
</dbReference>
<dbReference type="InterPro" id="IPR016162">
    <property type="entry name" value="Ald_DH_N"/>
</dbReference>
<dbReference type="CDD" id="cd00431">
    <property type="entry name" value="cysteine_hydrolases"/>
    <property type="match status" value="1"/>
</dbReference>
<dbReference type="InterPro" id="IPR016163">
    <property type="entry name" value="Ald_DH_C"/>
</dbReference>
<dbReference type="Pfam" id="PF00171">
    <property type="entry name" value="Aldedh"/>
    <property type="match status" value="1"/>
</dbReference>
<dbReference type="PROSITE" id="PS00070">
    <property type="entry name" value="ALDEHYDE_DEHYDR_CYS"/>
    <property type="match status" value="1"/>
</dbReference>
<comment type="caution">
    <text evidence="4">The sequence shown here is derived from an EMBL/GenBank/DDBJ whole genome shotgun (WGS) entry which is preliminary data.</text>
</comment>
<evidence type="ECO:0000313" key="5">
    <source>
        <dbReference type="Proteomes" id="UP001155128"/>
    </source>
</evidence>
<name>A0A9X2EIV2_9SPHN</name>
<gene>
    <name evidence="4" type="ORF">NDO55_01100</name>
</gene>
<dbReference type="SUPFAM" id="SSF52499">
    <property type="entry name" value="Isochorismatase-like hydrolases"/>
    <property type="match status" value="1"/>
</dbReference>
<evidence type="ECO:0000313" key="4">
    <source>
        <dbReference type="EMBL" id="MCM8556414.1"/>
    </source>
</evidence>
<dbReference type="EMBL" id="JAMSHT010000001">
    <property type="protein sequence ID" value="MCM8556414.1"/>
    <property type="molecule type" value="Genomic_DNA"/>
</dbReference>
<dbReference type="CDD" id="cd07078">
    <property type="entry name" value="ALDH"/>
    <property type="match status" value="1"/>
</dbReference>